<dbReference type="InterPro" id="IPR017974">
    <property type="entry name" value="Claudin_CS"/>
</dbReference>
<keyword evidence="9 10" id="KW-0472">Membrane</keyword>
<feature type="transmembrane region" description="Helical" evidence="10">
    <location>
        <begin position="184"/>
        <end position="207"/>
    </location>
</feature>
<keyword evidence="5" id="KW-1003">Cell membrane</keyword>
<evidence type="ECO:0000256" key="10">
    <source>
        <dbReference type="SAM" id="Phobius"/>
    </source>
</evidence>
<evidence type="ECO:0000313" key="12">
    <source>
        <dbReference type="Ensembl" id="ENSGWIP00000056398.1"/>
    </source>
</evidence>
<feature type="chain" id="PRO_5034012699" evidence="11">
    <location>
        <begin position="24"/>
        <end position="265"/>
    </location>
</feature>
<feature type="transmembrane region" description="Helical" evidence="10">
    <location>
        <begin position="145"/>
        <end position="164"/>
    </location>
</feature>
<feature type="transmembrane region" description="Helical" evidence="10">
    <location>
        <begin position="75"/>
        <end position="99"/>
    </location>
</feature>
<keyword evidence="6 10" id="KW-0812">Transmembrane</keyword>
<dbReference type="InterPro" id="IPR004031">
    <property type="entry name" value="PMP22/EMP/MP20/Claudin"/>
</dbReference>
<evidence type="ECO:0000256" key="4">
    <source>
        <dbReference type="ARBA" id="ARBA00022427"/>
    </source>
</evidence>
<dbReference type="PANTHER" id="PTHR12002">
    <property type="entry name" value="CLAUDIN"/>
    <property type="match status" value="1"/>
</dbReference>
<dbReference type="PRINTS" id="PR01383">
    <property type="entry name" value="CLAUDIN10"/>
</dbReference>
<dbReference type="PROSITE" id="PS01346">
    <property type="entry name" value="CLAUDIN"/>
    <property type="match status" value="1"/>
</dbReference>
<evidence type="ECO:0000313" key="13">
    <source>
        <dbReference type="Proteomes" id="UP000694680"/>
    </source>
</evidence>
<name>A0A8C5I7L3_GOUWI</name>
<dbReference type="GO" id="GO:0005923">
    <property type="term" value="C:bicellular tight junction"/>
    <property type="evidence" value="ECO:0007669"/>
    <property type="project" value="UniProtKB-SubCell"/>
</dbReference>
<evidence type="ECO:0000256" key="9">
    <source>
        <dbReference type="ARBA" id="ARBA00023136"/>
    </source>
</evidence>
<dbReference type="Proteomes" id="UP000694680">
    <property type="component" value="Chromosome 21"/>
</dbReference>
<dbReference type="AlphaFoldDB" id="A0A8C5I7L3"/>
<evidence type="ECO:0000256" key="2">
    <source>
        <dbReference type="ARBA" id="ARBA00004651"/>
    </source>
</evidence>
<gene>
    <name evidence="12" type="primary">LOC114455249</name>
</gene>
<comment type="subcellular location">
    <subcellularLocation>
        <location evidence="1">Cell junction</location>
        <location evidence="1">Tight junction</location>
    </subcellularLocation>
    <subcellularLocation>
        <location evidence="2">Cell membrane</location>
        <topology evidence="2">Multi-pass membrane protein</topology>
    </subcellularLocation>
</comment>
<dbReference type="GO" id="GO:0005198">
    <property type="term" value="F:structural molecule activity"/>
    <property type="evidence" value="ECO:0007669"/>
    <property type="project" value="InterPro"/>
</dbReference>
<keyword evidence="8 10" id="KW-1133">Transmembrane helix</keyword>
<evidence type="ECO:0000256" key="6">
    <source>
        <dbReference type="ARBA" id="ARBA00022692"/>
    </source>
</evidence>
<dbReference type="PRINTS" id="PR01077">
    <property type="entry name" value="CLAUDIN"/>
</dbReference>
<evidence type="ECO:0000256" key="3">
    <source>
        <dbReference type="ARBA" id="ARBA00008295"/>
    </source>
</evidence>
<dbReference type="Pfam" id="PF00822">
    <property type="entry name" value="PMP22_Claudin"/>
    <property type="match status" value="1"/>
</dbReference>
<keyword evidence="7" id="KW-0965">Cell junction</keyword>
<accession>A0A8C5I7L3</accession>
<keyword evidence="11" id="KW-0732">Signal</keyword>
<protein>
    <submittedName>
        <fullName evidence="12">Claudin-10-like</fullName>
    </submittedName>
</protein>
<evidence type="ECO:0000256" key="7">
    <source>
        <dbReference type="ARBA" id="ARBA00022949"/>
    </source>
</evidence>
<evidence type="ECO:0000256" key="8">
    <source>
        <dbReference type="ARBA" id="ARBA00022989"/>
    </source>
</evidence>
<comment type="similarity">
    <text evidence="3">Belongs to the claudin family.</text>
</comment>
<dbReference type="InterPro" id="IPR003554">
    <property type="entry name" value="Claudin10"/>
</dbReference>
<keyword evidence="13" id="KW-1185">Reference proteome</keyword>
<dbReference type="Gene3D" id="1.20.140.150">
    <property type="match status" value="1"/>
</dbReference>
<evidence type="ECO:0000256" key="11">
    <source>
        <dbReference type="SAM" id="SignalP"/>
    </source>
</evidence>
<dbReference type="InterPro" id="IPR006187">
    <property type="entry name" value="Claudin"/>
</dbReference>
<evidence type="ECO:0000256" key="1">
    <source>
        <dbReference type="ARBA" id="ARBA00004435"/>
    </source>
</evidence>
<dbReference type="Ensembl" id="ENSGWIT00000060683.1">
    <property type="protein sequence ID" value="ENSGWIP00000056398.1"/>
    <property type="gene ID" value="ENSGWIG00000026723.1"/>
</dbReference>
<proteinExistence type="inferred from homology"/>
<organism evidence="12 13">
    <name type="scientific">Gouania willdenowi</name>
    <name type="common">Blunt-snouted clingfish</name>
    <name type="synonym">Lepadogaster willdenowi</name>
    <dbReference type="NCBI Taxonomy" id="441366"/>
    <lineage>
        <taxon>Eukaryota</taxon>
        <taxon>Metazoa</taxon>
        <taxon>Chordata</taxon>
        <taxon>Craniata</taxon>
        <taxon>Vertebrata</taxon>
        <taxon>Euteleostomi</taxon>
        <taxon>Actinopterygii</taxon>
        <taxon>Neopterygii</taxon>
        <taxon>Teleostei</taxon>
        <taxon>Neoteleostei</taxon>
        <taxon>Acanthomorphata</taxon>
        <taxon>Ovalentaria</taxon>
        <taxon>Blenniimorphae</taxon>
        <taxon>Blenniiformes</taxon>
        <taxon>Gobiesocoidei</taxon>
        <taxon>Gobiesocidae</taxon>
        <taxon>Gobiesocinae</taxon>
        <taxon>Gouania</taxon>
    </lineage>
</organism>
<keyword evidence="4" id="KW-0796">Tight junction</keyword>
<reference evidence="12" key="2">
    <citation type="submission" date="2025-08" db="UniProtKB">
        <authorList>
            <consortium name="Ensembl"/>
        </authorList>
    </citation>
    <scope>IDENTIFICATION</scope>
</reference>
<sequence>MSGMLQEIIGFVLSTSGWVLVSSTLPTDYWKVSSLDGTVITTATYWSNLWKTCVTDSTGVSNCKDFPSMLALAGYIQACRGLMISAVCLGFFGSIFALVGMKCTKIGGSDKNKARIACFAGGNFILSGKYSVNRLIALFFMELKLHFLNVTGLCALSACSLYAHRITSEFFDPLYVAQKYELGAALFIGWAGSVLCIIGGSILCFSISSTYGKSHSQVKYIYKGAALHSQISTNTRDRALSVNQRPPPDYSNSSRIQHFDKNAYV</sequence>
<dbReference type="GO" id="GO:0005886">
    <property type="term" value="C:plasma membrane"/>
    <property type="evidence" value="ECO:0007669"/>
    <property type="project" value="UniProtKB-SubCell"/>
</dbReference>
<reference evidence="12" key="1">
    <citation type="submission" date="2020-06" db="EMBL/GenBank/DDBJ databases">
        <authorList>
            <consortium name="Wellcome Sanger Institute Data Sharing"/>
        </authorList>
    </citation>
    <scope>NUCLEOTIDE SEQUENCE [LARGE SCALE GENOMIC DNA]</scope>
</reference>
<evidence type="ECO:0000256" key="5">
    <source>
        <dbReference type="ARBA" id="ARBA00022475"/>
    </source>
</evidence>
<feature type="signal peptide" evidence="11">
    <location>
        <begin position="1"/>
        <end position="23"/>
    </location>
</feature>
<reference evidence="12" key="3">
    <citation type="submission" date="2025-09" db="UniProtKB">
        <authorList>
            <consortium name="Ensembl"/>
        </authorList>
    </citation>
    <scope>IDENTIFICATION</scope>
</reference>